<gene>
    <name evidence="1" type="ORF">LY90DRAFT_519808</name>
</gene>
<reference evidence="1 2" key="1">
    <citation type="submission" date="2016-08" db="EMBL/GenBank/DDBJ databases">
        <title>A Parts List for Fungal Cellulosomes Revealed by Comparative Genomics.</title>
        <authorList>
            <consortium name="DOE Joint Genome Institute"/>
            <person name="Haitjema C.H."/>
            <person name="Gilmore S.P."/>
            <person name="Henske J.K."/>
            <person name="Solomon K.V."/>
            <person name="De Groot R."/>
            <person name="Kuo A."/>
            <person name="Mondo S.J."/>
            <person name="Salamov A.A."/>
            <person name="Labutti K."/>
            <person name="Zhao Z."/>
            <person name="Chiniquy J."/>
            <person name="Barry K."/>
            <person name="Brewer H.M."/>
            <person name="Purvine S.O."/>
            <person name="Wright A.T."/>
            <person name="Boxma B."/>
            <person name="Van Alen T."/>
            <person name="Hackstein J.H."/>
            <person name="Baker S.E."/>
            <person name="Grigoriev I.V."/>
            <person name="O'Malley M.A."/>
        </authorList>
    </citation>
    <scope>NUCLEOTIDE SEQUENCE [LARGE SCALE GENOMIC DNA]</scope>
    <source>
        <strain evidence="1 2">G1</strain>
    </source>
</reference>
<protein>
    <submittedName>
        <fullName evidence="1">Uncharacterized protein</fullName>
    </submittedName>
</protein>
<evidence type="ECO:0000313" key="2">
    <source>
        <dbReference type="Proteomes" id="UP000193920"/>
    </source>
</evidence>
<organism evidence="1 2">
    <name type="scientific">Neocallimastix californiae</name>
    <dbReference type="NCBI Taxonomy" id="1754190"/>
    <lineage>
        <taxon>Eukaryota</taxon>
        <taxon>Fungi</taxon>
        <taxon>Fungi incertae sedis</taxon>
        <taxon>Chytridiomycota</taxon>
        <taxon>Chytridiomycota incertae sedis</taxon>
        <taxon>Neocallimastigomycetes</taxon>
        <taxon>Neocallimastigales</taxon>
        <taxon>Neocallimastigaceae</taxon>
        <taxon>Neocallimastix</taxon>
    </lineage>
</organism>
<dbReference type="AlphaFoldDB" id="A0A1Y1YSA9"/>
<keyword evidence="2" id="KW-1185">Reference proteome</keyword>
<dbReference type="EMBL" id="MCOG01000524">
    <property type="protein sequence ID" value="ORY00465.1"/>
    <property type="molecule type" value="Genomic_DNA"/>
</dbReference>
<accession>A0A1Y1YSA9</accession>
<comment type="caution">
    <text evidence="1">The sequence shown here is derived from an EMBL/GenBank/DDBJ whole genome shotgun (WGS) entry which is preliminary data.</text>
</comment>
<name>A0A1Y1YSA9_9FUNG</name>
<proteinExistence type="predicted"/>
<dbReference type="Proteomes" id="UP000193920">
    <property type="component" value="Unassembled WGS sequence"/>
</dbReference>
<evidence type="ECO:0000313" key="1">
    <source>
        <dbReference type="EMBL" id="ORY00465.1"/>
    </source>
</evidence>
<sequence>MIKEYKEKKDNQYLNFRLIIPNKYFISRLVNDKELHLSYTDLNTYYLLKYNYISNITFDYFKKEILSEHDVVSILFIDIIYLKNNFDITKITNYINNNYFYKTIFGVIGINVDGIEYIINNISNRHYDSYCYNYRINPCFPRDLLIKYSSKLYKPNILYFKYSDKYIEDIFNNLCSDNLLKELHYSKSFKYGSNFNLNLCLKKYNISQNIQNFEILNFEKYILNKPSIKTEQFNMNEEDLWFGNKTLFNFNFTLNNYENLSDNMYDYSYDEINMFSDIFIKEYLNDEELSKILKNPEYILYKYENDYSIEKNFFYFSVVKCCFVGSLIYNNYSKFIIYSLVNLIDCINLKYLPQDNRIYFDCKYYCEENYDWPCDYEVIISYTITTTSNDDFNYIFFP</sequence>